<comment type="caution">
    <text evidence="2">The sequence shown here is derived from an EMBL/GenBank/DDBJ whole genome shotgun (WGS) entry which is preliminary data.</text>
</comment>
<feature type="compositionally biased region" description="Low complexity" evidence="1">
    <location>
        <begin position="22"/>
        <end position="69"/>
    </location>
</feature>
<feature type="region of interest" description="Disordered" evidence="1">
    <location>
        <begin position="14"/>
        <end position="99"/>
    </location>
</feature>
<dbReference type="RefSeq" id="WP_267775282.1">
    <property type="nucleotide sequence ID" value="NZ_JAPNKE010000002.1"/>
</dbReference>
<evidence type="ECO:0000313" key="3">
    <source>
        <dbReference type="Proteomes" id="UP001150924"/>
    </source>
</evidence>
<proteinExistence type="predicted"/>
<dbReference type="Proteomes" id="UP001150924">
    <property type="component" value="Unassembled WGS sequence"/>
</dbReference>
<protein>
    <submittedName>
        <fullName evidence="2">Uncharacterized protein</fullName>
    </submittedName>
</protein>
<organism evidence="2 3">
    <name type="scientific">Nannocystis pusilla</name>
    <dbReference type="NCBI Taxonomy" id="889268"/>
    <lineage>
        <taxon>Bacteria</taxon>
        <taxon>Pseudomonadati</taxon>
        <taxon>Myxococcota</taxon>
        <taxon>Polyangia</taxon>
        <taxon>Nannocystales</taxon>
        <taxon>Nannocystaceae</taxon>
        <taxon>Nannocystis</taxon>
    </lineage>
</organism>
<keyword evidence="3" id="KW-1185">Reference proteome</keyword>
<reference evidence="2" key="1">
    <citation type="submission" date="2022-11" db="EMBL/GenBank/DDBJ databases">
        <title>Minimal conservation of predation-associated metabolite biosynthetic gene clusters underscores biosynthetic potential of Myxococcota including descriptions for ten novel species: Archangium lansinium sp. nov., Myxococcus landrumus sp. nov., Nannocystis bai.</title>
        <authorList>
            <person name="Ahearne A."/>
            <person name="Stevens C."/>
            <person name="Phillips K."/>
        </authorList>
    </citation>
    <scope>NUCLEOTIDE SEQUENCE</scope>
    <source>
        <strain evidence="2">Na p29</strain>
    </source>
</reference>
<evidence type="ECO:0000256" key="1">
    <source>
        <dbReference type="SAM" id="MobiDB-lite"/>
    </source>
</evidence>
<evidence type="ECO:0000313" key="2">
    <source>
        <dbReference type="EMBL" id="MCY1011961.1"/>
    </source>
</evidence>
<accession>A0A9X3F5N1</accession>
<dbReference type="EMBL" id="JAPNKE010000002">
    <property type="protein sequence ID" value="MCY1011961.1"/>
    <property type="molecule type" value="Genomic_DNA"/>
</dbReference>
<feature type="compositionally biased region" description="Pro residues" evidence="1">
    <location>
        <begin position="78"/>
        <end position="98"/>
    </location>
</feature>
<gene>
    <name evidence="2" type="ORF">OV079_41745</name>
</gene>
<sequence>MLERSLFIFVIAACGPQPPDDGATVGDTSSGATTTTGPAPATTTGPAPTTTTSSTSGATDDSGSAASVDPTIGKLDLTPPPDEPPPPSPPACDPPPEVPADAHCEVLEHRSWQFIYACLEGADPDACPDAAAATVLDLLNDCSRCAGLGGEAMCGPDPRRQDACCYWGFDVSWACPFP</sequence>
<name>A0A9X3F5N1_9BACT</name>
<dbReference type="AlphaFoldDB" id="A0A9X3F5N1"/>